<dbReference type="SUPFAM" id="SSF48652">
    <property type="entry name" value="Tetraspanin"/>
    <property type="match status" value="1"/>
</dbReference>
<feature type="transmembrane region" description="Helical" evidence="6">
    <location>
        <begin position="72"/>
        <end position="95"/>
    </location>
</feature>
<dbReference type="PRINTS" id="PR00259">
    <property type="entry name" value="TMFOUR"/>
</dbReference>
<dbReference type="STRING" id="46731.A0A3M6UJA8"/>
<accession>A0A3M6UJA8</accession>
<protein>
    <submittedName>
        <fullName evidence="7">Uncharacterized protein</fullName>
    </submittedName>
</protein>
<sequence>MVHMNNFSVCVRWSVFTMNCLVWLGGSVMLGLGIWVTTQDTEYKHLAGNQRPSVINDLASDPLFNGLENVTIGYIVLSSFVFITGFIGSCGIILMKDNLLRAYFAFMLILLLAELGVAIYLYVEKDQIQDHIATNWDETTDEVRILIQEKFECCGLSPINLNHKSSSDKSCFVDDNPGNKRLKDCYTNLMDWIKRNHVILATCSVIVAVLQMLILGGTCRLIAAIESGDRTVRRTRVVPINVQPIAVAPIQVQNVYPDYWSPGYLNPGYLNPGQGNSGPTPQPAKAEPEEVTQNDSATPLSEDSEDGPIRSNIKRKEWAKINPKYNPVFSLLDLKL</sequence>
<reference evidence="7 8" key="1">
    <citation type="journal article" date="2018" name="Sci. Rep.">
        <title>Comparative analysis of the Pocillopora damicornis genome highlights role of immune system in coral evolution.</title>
        <authorList>
            <person name="Cunning R."/>
            <person name="Bay R.A."/>
            <person name="Gillette P."/>
            <person name="Baker A.C."/>
            <person name="Traylor-Knowles N."/>
        </authorList>
    </citation>
    <scope>NUCLEOTIDE SEQUENCE [LARGE SCALE GENOMIC DNA]</scope>
    <source>
        <strain evidence="7">RSMAS</strain>
        <tissue evidence="7">Whole animal</tissue>
    </source>
</reference>
<keyword evidence="4 6" id="KW-0472">Membrane</keyword>
<keyword evidence="2 6" id="KW-0812">Transmembrane</keyword>
<dbReference type="InterPro" id="IPR018499">
    <property type="entry name" value="Tetraspanin/Peripherin"/>
</dbReference>
<evidence type="ECO:0000256" key="4">
    <source>
        <dbReference type="ARBA" id="ARBA00023136"/>
    </source>
</evidence>
<organism evidence="7 8">
    <name type="scientific">Pocillopora damicornis</name>
    <name type="common">Cauliflower coral</name>
    <name type="synonym">Millepora damicornis</name>
    <dbReference type="NCBI Taxonomy" id="46731"/>
    <lineage>
        <taxon>Eukaryota</taxon>
        <taxon>Metazoa</taxon>
        <taxon>Cnidaria</taxon>
        <taxon>Anthozoa</taxon>
        <taxon>Hexacorallia</taxon>
        <taxon>Scleractinia</taxon>
        <taxon>Astrocoeniina</taxon>
        <taxon>Pocilloporidae</taxon>
        <taxon>Pocillopora</taxon>
    </lineage>
</organism>
<evidence type="ECO:0000313" key="7">
    <source>
        <dbReference type="EMBL" id="RMX53649.1"/>
    </source>
</evidence>
<dbReference type="PANTHER" id="PTHR19282:SF534">
    <property type="entry name" value="TETRASPANIN FAMILY-RELATED"/>
    <property type="match status" value="1"/>
</dbReference>
<dbReference type="AlphaFoldDB" id="A0A3M6UJA8"/>
<evidence type="ECO:0000256" key="5">
    <source>
        <dbReference type="SAM" id="MobiDB-lite"/>
    </source>
</evidence>
<dbReference type="InterPro" id="IPR008952">
    <property type="entry name" value="Tetraspanin_EC2_sf"/>
</dbReference>
<feature type="transmembrane region" description="Helical" evidence="6">
    <location>
        <begin position="198"/>
        <end position="223"/>
    </location>
</feature>
<feature type="transmembrane region" description="Helical" evidence="6">
    <location>
        <begin position="102"/>
        <end position="123"/>
    </location>
</feature>
<dbReference type="PANTHER" id="PTHR19282">
    <property type="entry name" value="TETRASPANIN"/>
    <property type="match status" value="1"/>
</dbReference>
<feature type="transmembrane region" description="Helical" evidence="6">
    <location>
        <begin position="12"/>
        <end position="36"/>
    </location>
</feature>
<evidence type="ECO:0000313" key="8">
    <source>
        <dbReference type="Proteomes" id="UP000275408"/>
    </source>
</evidence>
<keyword evidence="8" id="KW-1185">Reference proteome</keyword>
<dbReference type="OrthoDB" id="10033535at2759"/>
<dbReference type="Proteomes" id="UP000275408">
    <property type="component" value="Unassembled WGS sequence"/>
</dbReference>
<feature type="region of interest" description="Disordered" evidence="5">
    <location>
        <begin position="270"/>
        <end position="314"/>
    </location>
</feature>
<comment type="caution">
    <text evidence="7">The sequence shown here is derived from an EMBL/GenBank/DDBJ whole genome shotgun (WGS) entry which is preliminary data.</text>
</comment>
<evidence type="ECO:0000256" key="3">
    <source>
        <dbReference type="ARBA" id="ARBA00022989"/>
    </source>
</evidence>
<dbReference type="Pfam" id="PF00335">
    <property type="entry name" value="Tetraspanin"/>
    <property type="match status" value="1"/>
</dbReference>
<dbReference type="GO" id="GO:0005886">
    <property type="term" value="C:plasma membrane"/>
    <property type="evidence" value="ECO:0007669"/>
    <property type="project" value="TreeGrafter"/>
</dbReference>
<proteinExistence type="predicted"/>
<gene>
    <name evidence="7" type="ORF">pdam_00000361</name>
</gene>
<dbReference type="EMBL" id="RCHS01001413">
    <property type="protein sequence ID" value="RMX53649.1"/>
    <property type="molecule type" value="Genomic_DNA"/>
</dbReference>
<evidence type="ECO:0000256" key="6">
    <source>
        <dbReference type="SAM" id="Phobius"/>
    </source>
</evidence>
<keyword evidence="3 6" id="KW-1133">Transmembrane helix</keyword>
<evidence type="ECO:0000256" key="2">
    <source>
        <dbReference type="ARBA" id="ARBA00022692"/>
    </source>
</evidence>
<feature type="compositionally biased region" description="Polar residues" evidence="5">
    <location>
        <begin position="291"/>
        <end position="301"/>
    </location>
</feature>
<evidence type="ECO:0000256" key="1">
    <source>
        <dbReference type="ARBA" id="ARBA00004141"/>
    </source>
</evidence>
<comment type="subcellular location">
    <subcellularLocation>
        <location evidence="1">Membrane</location>
        <topology evidence="1">Multi-pass membrane protein</topology>
    </subcellularLocation>
</comment>
<name>A0A3M6UJA8_POCDA</name>